<dbReference type="OrthoDB" id="2019491at2759"/>
<evidence type="ECO:0000256" key="1">
    <source>
        <dbReference type="ARBA" id="ARBA00022481"/>
    </source>
</evidence>
<feature type="non-terminal residue" evidence="2">
    <location>
        <position position="1"/>
    </location>
</feature>
<proteinExistence type="predicted"/>
<dbReference type="SUPFAM" id="SSF75620">
    <property type="entry name" value="Release factor"/>
    <property type="match status" value="1"/>
</dbReference>
<dbReference type="AlphaFoldDB" id="A0A8X6UQD0"/>
<keyword evidence="1" id="KW-0488">Methylation</keyword>
<sequence>IGTAGRSEKVRTYNFVQDRITDHRAHITVHGVQSFLKGEEDFECLSDMLQQWDKIQSLADILNKYEST</sequence>
<protein>
    <submittedName>
        <fullName evidence="2">Peptide chain release factor 1-like, mitochondrial</fullName>
    </submittedName>
</protein>
<dbReference type="Gene3D" id="3.30.70.1660">
    <property type="match status" value="1"/>
</dbReference>
<dbReference type="InterPro" id="IPR045853">
    <property type="entry name" value="Pep_chain_release_fac_I_sf"/>
</dbReference>
<dbReference type="PANTHER" id="PTHR43804">
    <property type="entry name" value="LD18447P"/>
    <property type="match status" value="1"/>
</dbReference>
<reference evidence="2" key="1">
    <citation type="submission" date="2020-08" db="EMBL/GenBank/DDBJ databases">
        <title>Multicomponent nature underlies the extraordinary mechanical properties of spider dragline silk.</title>
        <authorList>
            <person name="Kono N."/>
            <person name="Nakamura H."/>
            <person name="Mori M."/>
            <person name="Yoshida Y."/>
            <person name="Ohtoshi R."/>
            <person name="Malay A.D."/>
            <person name="Moran D.A.P."/>
            <person name="Tomita M."/>
            <person name="Numata K."/>
            <person name="Arakawa K."/>
        </authorList>
    </citation>
    <scope>NUCLEOTIDE SEQUENCE</scope>
</reference>
<comment type="caution">
    <text evidence="2">The sequence shown here is derived from an EMBL/GenBank/DDBJ whole genome shotgun (WGS) entry which is preliminary data.</text>
</comment>
<name>A0A8X6UQD0_NEPPI</name>
<dbReference type="InterPro" id="IPR050057">
    <property type="entry name" value="Prokaryotic/Mito_RF"/>
</dbReference>
<dbReference type="Proteomes" id="UP000887013">
    <property type="component" value="Unassembled WGS sequence"/>
</dbReference>
<gene>
    <name evidence="2" type="primary">MTRF1L_2</name>
    <name evidence="2" type="ORF">NPIL_630921</name>
</gene>
<dbReference type="EMBL" id="BMAW01033943">
    <property type="protein sequence ID" value="GFU32595.1"/>
    <property type="molecule type" value="Genomic_DNA"/>
</dbReference>
<keyword evidence="3" id="KW-1185">Reference proteome</keyword>
<evidence type="ECO:0000313" key="2">
    <source>
        <dbReference type="EMBL" id="GFU32595.1"/>
    </source>
</evidence>
<accession>A0A8X6UQD0</accession>
<evidence type="ECO:0000313" key="3">
    <source>
        <dbReference type="Proteomes" id="UP000887013"/>
    </source>
</evidence>
<organism evidence="2 3">
    <name type="scientific">Nephila pilipes</name>
    <name type="common">Giant wood spider</name>
    <name type="synonym">Nephila maculata</name>
    <dbReference type="NCBI Taxonomy" id="299642"/>
    <lineage>
        <taxon>Eukaryota</taxon>
        <taxon>Metazoa</taxon>
        <taxon>Ecdysozoa</taxon>
        <taxon>Arthropoda</taxon>
        <taxon>Chelicerata</taxon>
        <taxon>Arachnida</taxon>
        <taxon>Araneae</taxon>
        <taxon>Araneomorphae</taxon>
        <taxon>Entelegynae</taxon>
        <taxon>Araneoidea</taxon>
        <taxon>Nephilidae</taxon>
        <taxon>Nephila</taxon>
    </lineage>
</organism>
<dbReference type="PANTHER" id="PTHR43804:SF7">
    <property type="entry name" value="LD18447P"/>
    <property type="match status" value="1"/>
</dbReference>